<accession>A0A0E9RE22</accession>
<name>A0A0E9RE22_ANGAN</name>
<evidence type="ECO:0000313" key="1">
    <source>
        <dbReference type="EMBL" id="JAH27386.1"/>
    </source>
</evidence>
<reference evidence="1" key="2">
    <citation type="journal article" date="2015" name="Fish Shellfish Immunol.">
        <title>Early steps in the European eel (Anguilla anguilla)-Vibrio vulnificus interaction in the gills: Role of the RtxA13 toxin.</title>
        <authorList>
            <person name="Callol A."/>
            <person name="Pajuelo D."/>
            <person name="Ebbesson L."/>
            <person name="Teles M."/>
            <person name="MacKenzie S."/>
            <person name="Amaro C."/>
        </authorList>
    </citation>
    <scope>NUCLEOTIDE SEQUENCE</scope>
</reference>
<reference evidence="1" key="1">
    <citation type="submission" date="2014-11" db="EMBL/GenBank/DDBJ databases">
        <authorList>
            <person name="Amaro Gonzalez C."/>
        </authorList>
    </citation>
    <scope>NUCLEOTIDE SEQUENCE</scope>
</reference>
<protein>
    <submittedName>
        <fullName evidence="1">Uncharacterized protein</fullName>
    </submittedName>
</protein>
<proteinExistence type="predicted"/>
<dbReference type="AlphaFoldDB" id="A0A0E9RE22"/>
<dbReference type="EMBL" id="GBXM01081191">
    <property type="protein sequence ID" value="JAH27386.1"/>
    <property type="molecule type" value="Transcribed_RNA"/>
</dbReference>
<sequence length="20" mass="2416">MYVKTDLVLGYIIFITSYYI</sequence>
<organism evidence="1">
    <name type="scientific">Anguilla anguilla</name>
    <name type="common">European freshwater eel</name>
    <name type="synonym">Muraena anguilla</name>
    <dbReference type="NCBI Taxonomy" id="7936"/>
    <lineage>
        <taxon>Eukaryota</taxon>
        <taxon>Metazoa</taxon>
        <taxon>Chordata</taxon>
        <taxon>Craniata</taxon>
        <taxon>Vertebrata</taxon>
        <taxon>Euteleostomi</taxon>
        <taxon>Actinopterygii</taxon>
        <taxon>Neopterygii</taxon>
        <taxon>Teleostei</taxon>
        <taxon>Anguilliformes</taxon>
        <taxon>Anguillidae</taxon>
        <taxon>Anguilla</taxon>
    </lineage>
</organism>